<keyword evidence="1" id="KW-0521">NADP</keyword>
<keyword evidence="2 4" id="KW-0560">Oxidoreductase</keyword>
<reference evidence="7 8" key="1">
    <citation type="submission" date="2019-02" db="EMBL/GenBank/DDBJ databases">
        <title>Genomic Encyclopedia of Type Strains, Phase IV (KMG-IV): sequencing the most valuable type-strain genomes for metagenomic binning, comparative biology and taxonomic classification.</title>
        <authorList>
            <person name="Goeker M."/>
        </authorList>
    </citation>
    <scope>NUCLEOTIDE SEQUENCE [LARGE SCALE GENOMIC DNA]</scope>
    <source>
        <strain evidence="7 8">K24</strain>
    </source>
</reference>
<dbReference type="InterPro" id="IPR050223">
    <property type="entry name" value="D-isomer_2-hydroxyacid_DH"/>
</dbReference>
<dbReference type="InterPro" id="IPR029752">
    <property type="entry name" value="D-isomer_DH_CS1"/>
</dbReference>
<dbReference type="Pfam" id="PF02826">
    <property type="entry name" value="2-Hacid_dh_C"/>
    <property type="match status" value="1"/>
</dbReference>
<dbReference type="InterPro" id="IPR036291">
    <property type="entry name" value="NAD(P)-bd_dom_sf"/>
</dbReference>
<organism evidence="7 8">
    <name type="scientific">Pigmentiphaga kullae</name>
    <dbReference type="NCBI Taxonomy" id="151784"/>
    <lineage>
        <taxon>Bacteria</taxon>
        <taxon>Pseudomonadati</taxon>
        <taxon>Pseudomonadota</taxon>
        <taxon>Betaproteobacteria</taxon>
        <taxon>Burkholderiales</taxon>
        <taxon>Alcaligenaceae</taxon>
        <taxon>Pigmentiphaga</taxon>
    </lineage>
</organism>
<dbReference type="EMBL" id="SGXC01000004">
    <property type="protein sequence ID" value="RZS76991.1"/>
    <property type="molecule type" value="Genomic_DNA"/>
</dbReference>
<proteinExistence type="inferred from homology"/>
<dbReference type="Proteomes" id="UP000292445">
    <property type="component" value="Unassembled WGS sequence"/>
</dbReference>
<evidence type="ECO:0000256" key="4">
    <source>
        <dbReference type="RuleBase" id="RU003719"/>
    </source>
</evidence>
<evidence type="ECO:0000259" key="5">
    <source>
        <dbReference type="Pfam" id="PF00389"/>
    </source>
</evidence>
<keyword evidence="3" id="KW-0520">NAD</keyword>
<evidence type="ECO:0000256" key="1">
    <source>
        <dbReference type="ARBA" id="ARBA00022857"/>
    </source>
</evidence>
<accession>A0A4Q7N6L3</accession>
<name>A0A4Q7N6L3_9BURK</name>
<comment type="similarity">
    <text evidence="4">Belongs to the D-isomer specific 2-hydroxyacid dehydrogenase family.</text>
</comment>
<evidence type="ECO:0000313" key="8">
    <source>
        <dbReference type="Proteomes" id="UP000292445"/>
    </source>
</evidence>
<evidence type="ECO:0000256" key="2">
    <source>
        <dbReference type="ARBA" id="ARBA00023002"/>
    </source>
</evidence>
<feature type="domain" description="D-isomer specific 2-hydroxyacid dehydrogenase catalytic" evidence="5">
    <location>
        <begin position="38"/>
        <end position="310"/>
    </location>
</feature>
<dbReference type="PANTHER" id="PTHR10996:SF178">
    <property type="entry name" value="2-HYDROXYACID DEHYDROGENASE YGL185C-RELATED"/>
    <property type="match status" value="1"/>
</dbReference>
<dbReference type="PANTHER" id="PTHR10996">
    <property type="entry name" value="2-HYDROXYACID DEHYDROGENASE-RELATED"/>
    <property type="match status" value="1"/>
</dbReference>
<dbReference type="GO" id="GO:0005829">
    <property type="term" value="C:cytosol"/>
    <property type="evidence" value="ECO:0007669"/>
    <property type="project" value="TreeGrafter"/>
</dbReference>
<dbReference type="GO" id="GO:0030267">
    <property type="term" value="F:glyoxylate reductase (NADPH) activity"/>
    <property type="evidence" value="ECO:0007669"/>
    <property type="project" value="TreeGrafter"/>
</dbReference>
<dbReference type="SUPFAM" id="SSF52283">
    <property type="entry name" value="Formate/glycerate dehydrogenase catalytic domain-like"/>
    <property type="match status" value="1"/>
</dbReference>
<dbReference type="AlphaFoldDB" id="A0A4Q7N6L3"/>
<dbReference type="Gene3D" id="3.40.50.720">
    <property type="entry name" value="NAD(P)-binding Rossmann-like Domain"/>
    <property type="match status" value="2"/>
</dbReference>
<evidence type="ECO:0000259" key="6">
    <source>
        <dbReference type="Pfam" id="PF02826"/>
    </source>
</evidence>
<dbReference type="InterPro" id="IPR006140">
    <property type="entry name" value="D-isomer_DH_NAD-bd"/>
</dbReference>
<dbReference type="CDD" id="cd12156">
    <property type="entry name" value="HPPR"/>
    <property type="match status" value="1"/>
</dbReference>
<protein>
    <submittedName>
        <fullName evidence="7">D-3-phosphoglycerate dehydrogenase</fullName>
    </submittedName>
</protein>
<comment type="caution">
    <text evidence="7">The sequence shown here is derived from an EMBL/GenBank/DDBJ whole genome shotgun (WGS) entry which is preliminary data.</text>
</comment>
<dbReference type="Pfam" id="PF00389">
    <property type="entry name" value="2-Hacid_dh"/>
    <property type="match status" value="1"/>
</dbReference>
<evidence type="ECO:0000313" key="7">
    <source>
        <dbReference type="EMBL" id="RZS76991.1"/>
    </source>
</evidence>
<evidence type="ECO:0000256" key="3">
    <source>
        <dbReference type="ARBA" id="ARBA00023027"/>
    </source>
</evidence>
<dbReference type="PROSITE" id="PS00065">
    <property type="entry name" value="D_2_HYDROXYACID_DH_1"/>
    <property type="match status" value="1"/>
</dbReference>
<dbReference type="OrthoDB" id="9805416at2"/>
<dbReference type="SUPFAM" id="SSF51735">
    <property type="entry name" value="NAD(P)-binding Rossmann-fold domains"/>
    <property type="match status" value="1"/>
</dbReference>
<keyword evidence="8" id="KW-1185">Reference proteome</keyword>
<dbReference type="GO" id="GO:0051287">
    <property type="term" value="F:NAD binding"/>
    <property type="evidence" value="ECO:0007669"/>
    <property type="project" value="InterPro"/>
</dbReference>
<dbReference type="GO" id="GO:0016618">
    <property type="term" value="F:hydroxypyruvate reductase [NAD(P)H] activity"/>
    <property type="evidence" value="ECO:0007669"/>
    <property type="project" value="TreeGrafter"/>
</dbReference>
<dbReference type="InterPro" id="IPR006139">
    <property type="entry name" value="D-isomer_2_OHA_DH_cat_dom"/>
</dbReference>
<dbReference type="FunFam" id="3.40.50.720:FF:000213">
    <property type="entry name" value="Putative 2-hydroxyacid dehydrogenase"/>
    <property type="match status" value="1"/>
</dbReference>
<gene>
    <name evidence="7" type="ORF">EV675_5714</name>
</gene>
<feature type="domain" description="D-isomer specific 2-hydroxyacid dehydrogenase NAD-binding" evidence="6">
    <location>
        <begin position="103"/>
        <end position="279"/>
    </location>
</feature>
<sequence>MTRHVLTTIPLPPALRDGIARHYHLHESASDFGDGAPADVEAVVTNGSIGLSAAQMDRLPRLRVICSMGAGTENIDIAGAHARGIVVTNAPGANAATVADHAIGLALAVARGLRSLGNRLARGEAWASLRAPRASLNKSRVGIIGLGQIGRMVAERAAACGADIGYHNPSPKPGAPGTYYADPLELARNSDFLFACCPGGPRTRHLLNREMFQALGPGGVVVNVARGSVLKTDDLLEALRAGQLAGAGLDVLEEEPEPPAALLAELTGMDNVVLTPHISGRSPAAILVQLDMMLESLEDGLAGRPPRYAVRPSAPA</sequence>
<dbReference type="RefSeq" id="WP_130362055.1">
    <property type="nucleotide sequence ID" value="NZ_SGXC01000004.1"/>
</dbReference>